<comment type="caution">
    <text evidence="3">The sequence shown here is derived from an EMBL/GenBank/DDBJ whole genome shotgun (WGS) entry which is preliminary data.</text>
</comment>
<name>A0ABP4UV01_9ACTN</name>
<proteinExistence type="predicted"/>
<reference evidence="4" key="1">
    <citation type="journal article" date="2019" name="Int. J. Syst. Evol. Microbiol.">
        <title>The Global Catalogue of Microorganisms (GCM) 10K type strain sequencing project: providing services to taxonomists for standard genome sequencing and annotation.</title>
        <authorList>
            <consortium name="The Broad Institute Genomics Platform"/>
            <consortium name="The Broad Institute Genome Sequencing Center for Infectious Disease"/>
            <person name="Wu L."/>
            <person name="Ma J."/>
        </authorList>
    </citation>
    <scope>NUCLEOTIDE SEQUENCE [LARGE SCALE GENOMIC DNA]</scope>
    <source>
        <strain evidence="4">JCM 14307</strain>
    </source>
</reference>
<sequence>MTTAAYDVAVVGGGIVGAAVAAELAGERSVVLLEAEPDFGVHATGRSAAMLTQTYGSEEIQELTAASRPAFEGALAERAGAAILRSRPVLWTGKVSDVLLPELRRLAASGSAPGVEWLTPPEAERLAAAIDPETIDLACLEPDAASIEVDLLHRTFLKIAAERGATILRNARFLGARRHERGWKVDLQGDIVSAGLLVNAAGAWADEVAAHAGLSVRGLVPMRRTVLIATCDPPAAPAWPFVVDLDDRFYFEAEGTQVLASPADETPVPAGHPRVDELDVALCIERLHERTRLRIRRVTNSWAGLRTFTSDRLPLVGPDPSEPTFLWAAGLGGFGIMTSPAIAKLIAMHADGAPPSRLAKALLPDRKALRPGRRQAAG</sequence>
<dbReference type="Gene3D" id="3.50.50.60">
    <property type="entry name" value="FAD/NAD(P)-binding domain"/>
    <property type="match status" value="1"/>
</dbReference>
<feature type="domain" description="FAD dependent oxidoreductase" evidence="2">
    <location>
        <begin position="7"/>
        <end position="347"/>
    </location>
</feature>
<keyword evidence="4" id="KW-1185">Reference proteome</keyword>
<keyword evidence="1" id="KW-0560">Oxidoreductase</keyword>
<evidence type="ECO:0000313" key="4">
    <source>
        <dbReference type="Proteomes" id="UP001500280"/>
    </source>
</evidence>
<dbReference type="EMBL" id="BAAANF010000023">
    <property type="protein sequence ID" value="GAA1712563.1"/>
    <property type="molecule type" value="Genomic_DNA"/>
</dbReference>
<evidence type="ECO:0000313" key="3">
    <source>
        <dbReference type="EMBL" id="GAA1712563.1"/>
    </source>
</evidence>
<dbReference type="Pfam" id="PF01266">
    <property type="entry name" value="DAO"/>
    <property type="match status" value="1"/>
</dbReference>
<dbReference type="InterPro" id="IPR036188">
    <property type="entry name" value="FAD/NAD-bd_sf"/>
</dbReference>
<accession>A0ABP4UV01</accession>
<dbReference type="SUPFAM" id="SSF51905">
    <property type="entry name" value="FAD/NAD(P)-binding domain"/>
    <property type="match status" value="1"/>
</dbReference>
<dbReference type="PANTHER" id="PTHR13847">
    <property type="entry name" value="SARCOSINE DEHYDROGENASE-RELATED"/>
    <property type="match status" value="1"/>
</dbReference>
<gene>
    <name evidence="3" type="ORF">GCM10009745_70980</name>
</gene>
<dbReference type="InterPro" id="IPR006076">
    <property type="entry name" value="FAD-dep_OxRdtase"/>
</dbReference>
<dbReference type="PANTHER" id="PTHR13847:SF287">
    <property type="entry name" value="FAD-DEPENDENT OXIDOREDUCTASE DOMAIN-CONTAINING PROTEIN 1"/>
    <property type="match status" value="1"/>
</dbReference>
<evidence type="ECO:0000259" key="2">
    <source>
        <dbReference type="Pfam" id="PF01266"/>
    </source>
</evidence>
<dbReference type="Gene3D" id="3.30.9.10">
    <property type="entry name" value="D-Amino Acid Oxidase, subunit A, domain 2"/>
    <property type="match status" value="1"/>
</dbReference>
<dbReference type="Proteomes" id="UP001500280">
    <property type="component" value="Unassembled WGS sequence"/>
</dbReference>
<evidence type="ECO:0000256" key="1">
    <source>
        <dbReference type="ARBA" id="ARBA00023002"/>
    </source>
</evidence>
<protein>
    <submittedName>
        <fullName evidence="3">FAD-dependent oxidoreductase</fullName>
    </submittedName>
</protein>
<organism evidence="3 4">
    <name type="scientific">Kribbella yunnanensis</name>
    <dbReference type="NCBI Taxonomy" id="190194"/>
    <lineage>
        <taxon>Bacteria</taxon>
        <taxon>Bacillati</taxon>
        <taxon>Actinomycetota</taxon>
        <taxon>Actinomycetes</taxon>
        <taxon>Propionibacteriales</taxon>
        <taxon>Kribbellaceae</taxon>
        <taxon>Kribbella</taxon>
    </lineage>
</organism>
<dbReference type="RefSeq" id="WP_344162279.1">
    <property type="nucleotide sequence ID" value="NZ_BAAANF010000023.1"/>
</dbReference>